<protein>
    <submittedName>
        <fullName evidence="15">Cytochrome b</fullName>
    </submittedName>
</protein>
<evidence type="ECO:0000313" key="15">
    <source>
        <dbReference type="EMBL" id="WXR72537.1"/>
    </source>
</evidence>
<keyword evidence="4" id="KW-1003">Cell membrane</keyword>
<feature type="transmembrane region" description="Helical" evidence="13">
    <location>
        <begin position="56"/>
        <end position="75"/>
    </location>
</feature>
<comment type="subcellular location">
    <subcellularLocation>
        <location evidence="2">Cell membrane</location>
        <topology evidence="2">Multi-pass membrane protein</topology>
    </subcellularLocation>
</comment>
<evidence type="ECO:0000256" key="12">
    <source>
        <dbReference type="ARBA" id="ARBA00037975"/>
    </source>
</evidence>
<proteinExistence type="inferred from homology"/>
<dbReference type="Proteomes" id="UP001456224">
    <property type="component" value="Chromosome"/>
</dbReference>
<reference evidence="15 16" key="1">
    <citation type="submission" date="2024-03" db="EMBL/GenBank/DDBJ databases">
        <title>Reference genomes for the five species model microbial community.</title>
        <authorList>
            <person name="Padfield D."/>
        </authorList>
    </citation>
    <scope>NUCLEOTIDE SEQUENCE [LARGE SCALE GENOMIC DNA]</scope>
    <source>
        <strain evidence="15 16">AB1</strain>
    </source>
</reference>
<evidence type="ECO:0000256" key="10">
    <source>
        <dbReference type="ARBA" id="ARBA00023004"/>
    </source>
</evidence>
<dbReference type="Pfam" id="PF01292">
    <property type="entry name" value="Ni_hydr_CYTB"/>
    <property type="match status" value="1"/>
</dbReference>
<dbReference type="InterPro" id="IPR052168">
    <property type="entry name" value="Cytochrome_b561_oxidase"/>
</dbReference>
<feature type="domain" description="Cytochrome b561 bacterial/Ni-hydrogenase" evidence="14">
    <location>
        <begin position="15"/>
        <end position="185"/>
    </location>
</feature>
<feature type="transmembrane region" description="Helical" evidence="13">
    <location>
        <begin position="153"/>
        <end position="175"/>
    </location>
</feature>
<comment type="similarity">
    <text evidence="12">Belongs to the cytochrome b561 family.</text>
</comment>
<feature type="transmembrane region" description="Helical" evidence="13">
    <location>
        <begin position="21"/>
        <end position="44"/>
    </location>
</feature>
<keyword evidence="8" id="KW-0249">Electron transport</keyword>
<evidence type="ECO:0000256" key="7">
    <source>
        <dbReference type="ARBA" id="ARBA00022723"/>
    </source>
</evidence>
<dbReference type="EMBL" id="CP148753">
    <property type="protein sequence ID" value="WXR72537.1"/>
    <property type="molecule type" value="Genomic_DNA"/>
</dbReference>
<keyword evidence="6 13" id="KW-0812">Transmembrane</keyword>
<evidence type="ECO:0000256" key="5">
    <source>
        <dbReference type="ARBA" id="ARBA00022617"/>
    </source>
</evidence>
<evidence type="ECO:0000256" key="13">
    <source>
        <dbReference type="SAM" id="Phobius"/>
    </source>
</evidence>
<keyword evidence="16" id="KW-1185">Reference proteome</keyword>
<evidence type="ECO:0000256" key="11">
    <source>
        <dbReference type="ARBA" id="ARBA00023136"/>
    </source>
</evidence>
<dbReference type="SUPFAM" id="SSF81342">
    <property type="entry name" value="Transmembrane di-heme cytochromes"/>
    <property type="match status" value="1"/>
</dbReference>
<accession>A0ABZ2RV35</accession>
<dbReference type="PANTHER" id="PTHR30529">
    <property type="entry name" value="CYTOCHROME B561"/>
    <property type="match status" value="1"/>
</dbReference>
<name>A0ABZ2RV35_9BURK</name>
<sequence>MTTSSSAAAPAALAHYDRATIVFHWLTALLVVGLFALAEAWGFLPRGTPTRRLLQSLHISFGLLFAAVFVLRAAWRLSAGRRLPPATTGWFRIASTGAHGLLYALMAAQIVLGFLFRWAQGEPFAFFGLFDVPTLIAIDRERRHFIGGLHNTVAWTIVILALLHALAGLFHHYLLRDGVLRRMLSSR</sequence>
<evidence type="ECO:0000256" key="1">
    <source>
        <dbReference type="ARBA" id="ARBA00001970"/>
    </source>
</evidence>
<dbReference type="PANTHER" id="PTHR30529:SF1">
    <property type="entry name" value="CYTOCHROME B561 HOMOLOG 2"/>
    <property type="match status" value="1"/>
</dbReference>
<evidence type="ECO:0000256" key="8">
    <source>
        <dbReference type="ARBA" id="ARBA00022982"/>
    </source>
</evidence>
<evidence type="ECO:0000256" key="3">
    <source>
        <dbReference type="ARBA" id="ARBA00022448"/>
    </source>
</evidence>
<organism evidence="15 16">
    <name type="scientific">Achromobacter veterisilvae</name>
    <dbReference type="NCBI Taxonomy" id="2069367"/>
    <lineage>
        <taxon>Bacteria</taxon>
        <taxon>Pseudomonadati</taxon>
        <taxon>Pseudomonadota</taxon>
        <taxon>Betaproteobacteria</taxon>
        <taxon>Burkholderiales</taxon>
        <taxon>Alcaligenaceae</taxon>
        <taxon>Achromobacter</taxon>
    </lineage>
</organism>
<keyword evidence="9 13" id="KW-1133">Transmembrane helix</keyword>
<keyword evidence="11 13" id="KW-0472">Membrane</keyword>
<keyword evidence="7" id="KW-0479">Metal-binding</keyword>
<dbReference type="InterPro" id="IPR016174">
    <property type="entry name" value="Di-haem_cyt_TM"/>
</dbReference>
<evidence type="ECO:0000256" key="4">
    <source>
        <dbReference type="ARBA" id="ARBA00022475"/>
    </source>
</evidence>
<evidence type="ECO:0000256" key="9">
    <source>
        <dbReference type="ARBA" id="ARBA00022989"/>
    </source>
</evidence>
<evidence type="ECO:0000256" key="2">
    <source>
        <dbReference type="ARBA" id="ARBA00004651"/>
    </source>
</evidence>
<keyword evidence="3" id="KW-0813">Transport</keyword>
<comment type="cofactor">
    <cofactor evidence="1">
        <name>heme b</name>
        <dbReference type="ChEBI" id="CHEBI:60344"/>
    </cofactor>
</comment>
<evidence type="ECO:0000259" key="14">
    <source>
        <dbReference type="Pfam" id="PF01292"/>
    </source>
</evidence>
<dbReference type="RefSeq" id="WP_338879129.1">
    <property type="nucleotide sequence ID" value="NZ_CP148753.1"/>
</dbReference>
<evidence type="ECO:0000313" key="16">
    <source>
        <dbReference type="Proteomes" id="UP001456224"/>
    </source>
</evidence>
<dbReference type="InterPro" id="IPR011577">
    <property type="entry name" value="Cyt_b561_bac/Ni-Hgenase"/>
</dbReference>
<evidence type="ECO:0000256" key="6">
    <source>
        <dbReference type="ARBA" id="ARBA00022692"/>
    </source>
</evidence>
<feature type="transmembrane region" description="Helical" evidence="13">
    <location>
        <begin position="100"/>
        <end position="119"/>
    </location>
</feature>
<keyword evidence="10" id="KW-0408">Iron</keyword>
<keyword evidence="5" id="KW-0349">Heme</keyword>
<gene>
    <name evidence="15" type="ORF">WHX56_23225</name>
</gene>